<comment type="caution">
    <text evidence="1">The sequence shown here is derived from an EMBL/GenBank/DDBJ whole genome shotgun (WGS) entry which is preliminary data.</text>
</comment>
<dbReference type="InterPro" id="IPR007454">
    <property type="entry name" value="UPF0250_YbeD-like"/>
</dbReference>
<organism evidence="1 2">
    <name type="scientific">Ancylomarina euxinus</name>
    <dbReference type="NCBI Taxonomy" id="2283627"/>
    <lineage>
        <taxon>Bacteria</taxon>
        <taxon>Pseudomonadati</taxon>
        <taxon>Bacteroidota</taxon>
        <taxon>Bacteroidia</taxon>
        <taxon>Marinilabiliales</taxon>
        <taxon>Marinifilaceae</taxon>
        <taxon>Ancylomarina</taxon>
    </lineage>
</organism>
<dbReference type="AlphaFoldDB" id="A0A425XYJ4"/>
<sequence length="90" mass="10418">MDPEKYNQLREQLIESAQWPALYMFKFIIPNKEDKLEAVKALFPAETQFAFKTSKDIRFISITVKIIMKDADAVIAIYEQAKHIEGLIAL</sequence>
<evidence type="ECO:0000313" key="2">
    <source>
        <dbReference type="Proteomes" id="UP000285794"/>
    </source>
</evidence>
<dbReference type="EMBL" id="QQWG01000015">
    <property type="protein sequence ID" value="RRG20073.1"/>
    <property type="molecule type" value="Genomic_DNA"/>
</dbReference>
<dbReference type="RefSeq" id="WP_125031437.1">
    <property type="nucleotide sequence ID" value="NZ_JAPXVP010000013.1"/>
</dbReference>
<keyword evidence="2" id="KW-1185">Reference proteome</keyword>
<accession>A0A425XYJ4</accession>
<dbReference type="Pfam" id="PF04359">
    <property type="entry name" value="DUF493"/>
    <property type="match status" value="1"/>
</dbReference>
<dbReference type="OrthoDB" id="5616097at2"/>
<evidence type="ECO:0000313" key="1">
    <source>
        <dbReference type="EMBL" id="RRG20073.1"/>
    </source>
</evidence>
<reference evidence="1 2" key="1">
    <citation type="submission" date="2018-07" db="EMBL/GenBank/DDBJ databases">
        <title>Draft genome sequence of Ancylomarina sp. M1P.</title>
        <authorList>
            <person name="Yadav S."/>
            <person name="Villanueva L."/>
            <person name="Damste J.S.S."/>
        </authorList>
    </citation>
    <scope>NUCLEOTIDE SEQUENCE [LARGE SCALE GENOMIC DNA]</scope>
    <source>
        <strain evidence="1 2">M1P</strain>
    </source>
</reference>
<name>A0A425XYJ4_9BACT</name>
<dbReference type="Proteomes" id="UP000285794">
    <property type="component" value="Unassembled WGS sequence"/>
</dbReference>
<protein>
    <submittedName>
        <fullName evidence="1">DUF493 family protein</fullName>
    </submittedName>
</protein>
<dbReference type="Gene3D" id="3.30.70.260">
    <property type="match status" value="1"/>
</dbReference>
<dbReference type="InterPro" id="IPR027471">
    <property type="entry name" value="YbeD-like_sf"/>
</dbReference>
<proteinExistence type="predicted"/>
<gene>
    <name evidence="1" type="ORF">DWB61_13620</name>
</gene>
<dbReference type="SUPFAM" id="SSF117991">
    <property type="entry name" value="YbeD/HP0495-like"/>
    <property type="match status" value="1"/>
</dbReference>